<dbReference type="Proteomes" id="UP001189429">
    <property type="component" value="Unassembled WGS sequence"/>
</dbReference>
<comment type="similarity">
    <text evidence="2">Belongs to the RRS1 family.</text>
</comment>
<evidence type="ECO:0000256" key="1">
    <source>
        <dbReference type="ARBA" id="ARBA00004123"/>
    </source>
</evidence>
<feature type="compositionally biased region" description="Low complexity" evidence="5">
    <location>
        <begin position="335"/>
        <end position="344"/>
    </location>
</feature>
<comment type="subcellular location">
    <subcellularLocation>
        <location evidence="1">Nucleus</location>
    </subcellularLocation>
</comment>
<feature type="region of interest" description="Disordered" evidence="5">
    <location>
        <begin position="779"/>
        <end position="910"/>
    </location>
</feature>
<dbReference type="Pfam" id="PF04939">
    <property type="entry name" value="RRS1"/>
    <property type="match status" value="1"/>
</dbReference>
<keyword evidence="3" id="KW-0690">Ribosome biogenesis</keyword>
<feature type="region of interest" description="Disordered" evidence="5">
    <location>
        <begin position="528"/>
        <end position="605"/>
    </location>
</feature>
<feature type="compositionally biased region" description="Basic and acidic residues" evidence="5">
    <location>
        <begin position="835"/>
        <end position="849"/>
    </location>
</feature>
<evidence type="ECO:0000256" key="2">
    <source>
        <dbReference type="ARBA" id="ARBA00010077"/>
    </source>
</evidence>
<dbReference type="InterPro" id="IPR007023">
    <property type="entry name" value="Ribosom_reg"/>
</dbReference>
<proteinExistence type="inferred from homology"/>
<feature type="compositionally biased region" description="Basic and acidic residues" evidence="5">
    <location>
        <begin position="795"/>
        <end position="805"/>
    </location>
</feature>
<evidence type="ECO:0000256" key="4">
    <source>
        <dbReference type="ARBA" id="ARBA00023242"/>
    </source>
</evidence>
<evidence type="ECO:0000313" key="7">
    <source>
        <dbReference type="Proteomes" id="UP001189429"/>
    </source>
</evidence>
<feature type="region of interest" description="Disordered" evidence="5">
    <location>
        <begin position="318"/>
        <end position="354"/>
    </location>
</feature>
<feature type="non-terminal residue" evidence="6">
    <location>
        <position position="1"/>
    </location>
</feature>
<feature type="compositionally biased region" description="Low complexity" evidence="5">
    <location>
        <begin position="582"/>
        <end position="598"/>
    </location>
</feature>
<comment type="caution">
    <text evidence="6">The sequence shown here is derived from an EMBL/GenBank/DDBJ whole genome shotgun (WGS) entry which is preliminary data.</text>
</comment>
<protein>
    <recommendedName>
        <fullName evidence="8">Ribosome biogenesis regulatory protein</fullName>
    </recommendedName>
</protein>
<reference evidence="6" key="1">
    <citation type="submission" date="2023-10" db="EMBL/GenBank/DDBJ databases">
        <authorList>
            <person name="Chen Y."/>
            <person name="Shah S."/>
            <person name="Dougan E. K."/>
            <person name="Thang M."/>
            <person name="Chan C."/>
        </authorList>
    </citation>
    <scope>NUCLEOTIDE SEQUENCE [LARGE SCALE GENOMIC DNA]</scope>
</reference>
<evidence type="ECO:0008006" key="8">
    <source>
        <dbReference type="Google" id="ProtNLM"/>
    </source>
</evidence>
<name>A0ABN9WGY4_9DINO</name>
<sequence length="910" mass="99300">EFCQTQLALLHLRSAALCFQLRLPPPRTAAEQRHFDDMFADRFATRPSGGSVAAAAARMDPNVSLLREEMSDAFEVLGRLVASVNTSVMRFGVGALSRTVRTLEAAAQNPGCQAVRAFAQHLRERGTHTEIFGESESPAFIIKEKDLDESLEEMGRRALKWACDAGERQLASARARVARSSEGLVQAEQALKQALLELNYVDDERAARVAAVVGEQSQRQLHEVDHLRRCLGQLAAASFELEHRMNSEMRSGVLQELGKLDAALLEAQSVPEQYRTAMLDAVLEESGELQRNVLRQLGESDKMPFGLQLKAKVALEERQRSPPPELDGAGGGAPATGARTSRAPQPEARGQRSEDAAYFVEALHEDIRILELAAGRVRTKHQLEFQRLRQACEDKVRGVASNLASNAEHWERVAQVRERARLIGEELALAHRQGEAATAAVESLDSHVERMAKDRDRLSQWWEGKSRAQVELEDDLARCDGRGVDLHKLQARSADASREAERLMLELATEHPPRACLARAAPAREMSAAPVAPADGPSGALAPAAAEPTAEAPAAAAAPEPTAGTGASAPSRPPKAGRGKAAKAPAARGPASAEAEPATLKPAAASREDNLTYDLRHMAAFDISPLHPKVDFLEYTRDSVQLLVNKIYALPRKQLEEGTVAELPHEELFRLPRQKPVPKQKPKTRWQQFMEERNMRKRKRSKLVFDEESGDWRPRWGYGSVKKAKEARSFIHEVKEGENPYADPFAKAAAEKKLIAAKQKLREVRNKVEAAGGKIRASVPELLKKGDPTGGSSGRGKDGLREAVRRAQVSSASKGKFDRLATGEASNLQPKKRKIEMAQKPGEEKERYLKAATRVLSSDGAVDKDKAAKVGAGGAPVARGKKGKGNKGTPGGGRRSKQGNRKPKSGRAKR</sequence>
<feature type="compositionally biased region" description="Basic residues" evidence="5">
    <location>
        <begin position="894"/>
        <end position="910"/>
    </location>
</feature>
<keyword evidence="4" id="KW-0539">Nucleus</keyword>
<gene>
    <name evidence="6" type="ORF">PCOR1329_LOCUS67262</name>
</gene>
<evidence type="ECO:0000256" key="5">
    <source>
        <dbReference type="SAM" id="MobiDB-lite"/>
    </source>
</evidence>
<feature type="compositionally biased region" description="Low complexity" evidence="5">
    <location>
        <begin position="528"/>
        <end position="574"/>
    </location>
</feature>
<evidence type="ECO:0000256" key="3">
    <source>
        <dbReference type="ARBA" id="ARBA00022517"/>
    </source>
</evidence>
<dbReference type="EMBL" id="CAUYUJ010018711">
    <property type="protein sequence ID" value="CAK0885730.1"/>
    <property type="molecule type" value="Genomic_DNA"/>
</dbReference>
<organism evidence="6 7">
    <name type="scientific">Prorocentrum cordatum</name>
    <dbReference type="NCBI Taxonomy" id="2364126"/>
    <lineage>
        <taxon>Eukaryota</taxon>
        <taxon>Sar</taxon>
        <taxon>Alveolata</taxon>
        <taxon>Dinophyceae</taxon>
        <taxon>Prorocentrales</taxon>
        <taxon>Prorocentraceae</taxon>
        <taxon>Prorocentrum</taxon>
    </lineage>
</organism>
<accession>A0ABN9WGY4</accession>
<keyword evidence="7" id="KW-1185">Reference proteome</keyword>
<evidence type="ECO:0000313" key="6">
    <source>
        <dbReference type="EMBL" id="CAK0885730.1"/>
    </source>
</evidence>